<accession>A0A2N9VWT6</accession>
<dbReference type="Pfam" id="PF00027">
    <property type="entry name" value="cNMP_binding"/>
    <property type="match status" value="1"/>
</dbReference>
<dbReference type="Gene3D" id="2.60.120.10">
    <property type="entry name" value="Jelly Rolls"/>
    <property type="match status" value="1"/>
</dbReference>
<dbReference type="EMBL" id="MZMT01000035">
    <property type="protein sequence ID" value="PIO43954.1"/>
    <property type="molecule type" value="Genomic_DNA"/>
</dbReference>
<name>A0A2N9VWT6_9HYPH</name>
<dbReference type="AlphaFoldDB" id="A0A2N9VWT6"/>
<dbReference type="OrthoDB" id="9807547at2"/>
<dbReference type="Proteomes" id="UP000232163">
    <property type="component" value="Unassembled WGS sequence"/>
</dbReference>
<feature type="domain" description="Cyclic nucleotide-binding" evidence="1">
    <location>
        <begin position="15"/>
        <end position="134"/>
    </location>
</feature>
<dbReference type="PANTHER" id="PTHR24567:SF68">
    <property type="entry name" value="DNA-BINDING TRANSCRIPTIONAL DUAL REGULATOR CRP"/>
    <property type="match status" value="1"/>
</dbReference>
<organism evidence="2 3">
    <name type="scientific">Phyllobacterium zundukense</name>
    <dbReference type="NCBI Taxonomy" id="1867719"/>
    <lineage>
        <taxon>Bacteria</taxon>
        <taxon>Pseudomonadati</taxon>
        <taxon>Pseudomonadota</taxon>
        <taxon>Alphaproteobacteria</taxon>
        <taxon>Hyphomicrobiales</taxon>
        <taxon>Phyllobacteriaceae</taxon>
        <taxon>Phyllobacterium</taxon>
    </lineage>
</organism>
<proteinExistence type="predicted"/>
<dbReference type="KEGG" id="pht:BLM14_19385"/>
<dbReference type="RefSeq" id="WP_100000925.1">
    <property type="nucleotide sequence ID" value="NZ_CP017940.1"/>
</dbReference>
<dbReference type="InterPro" id="IPR000595">
    <property type="entry name" value="cNMP-bd_dom"/>
</dbReference>
<dbReference type="SUPFAM" id="SSF51206">
    <property type="entry name" value="cAMP-binding domain-like"/>
    <property type="match status" value="1"/>
</dbReference>
<sequence>MAIEDDIRILETVGLFETFTRDQLRLLAFGTERLVLREGRELYREGQSADCAYVIDRGEISLFREGPSGRIVLKTVGPGAVLGEMAIIAQTKRLTSAMAETETEVIRLNRSLFRRILEEYPEIAAALHDQIAADLSEMIDAITRYEHLFGER</sequence>
<dbReference type="PANTHER" id="PTHR24567">
    <property type="entry name" value="CRP FAMILY TRANSCRIPTIONAL REGULATORY PROTEIN"/>
    <property type="match status" value="1"/>
</dbReference>
<keyword evidence="3" id="KW-1185">Reference proteome</keyword>
<dbReference type="InterPro" id="IPR018490">
    <property type="entry name" value="cNMP-bd_dom_sf"/>
</dbReference>
<dbReference type="GO" id="GO:0005829">
    <property type="term" value="C:cytosol"/>
    <property type="evidence" value="ECO:0007669"/>
    <property type="project" value="TreeGrafter"/>
</dbReference>
<reference evidence="2 3" key="1">
    <citation type="journal article" date="2017" name="Int J Environ Stud">
        <title>Does the Miocene-Pliocene relict legume Oxytropis triphylla form nitrogen-fixing nodules with a combination of bacterial strains?</title>
        <authorList>
            <person name="Safronova V."/>
            <person name="Belimov A."/>
            <person name="Sazanova A."/>
            <person name="Kuznetsova I."/>
            <person name="Popova J."/>
            <person name="Andronov E."/>
            <person name="Verkhozina A."/>
            <person name="Tikhonovich I."/>
        </authorList>
    </citation>
    <scope>NUCLEOTIDE SEQUENCE [LARGE SCALE GENOMIC DNA]</scope>
    <source>
        <strain evidence="2 3">Tri-38</strain>
    </source>
</reference>
<dbReference type="InterPro" id="IPR014710">
    <property type="entry name" value="RmlC-like_jellyroll"/>
</dbReference>
<dbReference type="SMART" id="SM00100">
    <property type="entry name" value="cNMP"/>
    <property type="match status" value="1"/>
</dbReference>
<dbReference type="CDD" id="cd00038">
    <property type="entry name" value="CAP_ED"/>
    <property type="match status" value="1"/>
</dbReference>
<protein>
    <submittedName>
        <fullName evidence="2">Cyclic nucleotide-binding protein</fullName>
    </submittedName>
</protein>
<evidence type="ECO:0000259" key="1">
    <source>
        <dbReference type="PROSITE" id="PS50042"/>
    </source>
</evidence>
<dbReference type="GO" id="GO:0003700">
    <property type="term" value="F:DNA-binding transcription factor activity"/>
    <property type="evidence" value="ECO:0007669"/>
    <property type="project" value="TreeGrafter"/>
</dbReference>
<dbReference type="InterPro" id="IPR050397">
    <property type="entry name" value="Env_Response_Regulators"/>
</dbReference>
<evidence type="ECO:0000313" key="2">
    <source>
        <dbReference type="EMBL" id="PIO43954.1"/>
    </source>
</evidence>
<comment type="caution">
    <text evidence="2">The sequence shown here is derived from an EMBL/GenBank/DDBJ whole genome shotgun (WGS) entry which is preliminary data.</text>
</comment>
<gene>
    <name evidence="2" type="ORF">B5P45_15380</name>
</gene>
<evidence type="ECO:0000313" key="3">
    <source>
        <dbReference type="Proteomes" id="UP000232163"/>
    </source>
</evidence>
<dbReference type="PROSITE" id="PS50042">
    <property type="entry name" value="CNMP_BINDING_3"/>
    <property type="match status" value="1"/>
</dbReference>